<dbReference type="InterPro" id="IPR023100">
    <property type="entry name" value="D-aminoacylase_insert_dom_sf"/>
</dbReference>
<proteinExistence type="predicted"/>
<gene>
    <name evidence="3" type="ORF">SAMN02745131_02855</name>
</gene>
<dbReference type="Pfam" id="PF07969">
    <property type="entry name" value="Amidohydro_3"/>
    <property type="match status" value="1"/>
</dbReference>
<dbReference type="OrthoDB" id="9775607at2"/>
<dbReference type="RefSeq" id="WP_072836011.1">
    <property type="nucleotide sequence ID" value="NZ_FQUU01000012.1"/>
</dbReference>
<dbReference type="Proteomes" id="UP000184048">
    <property type="component" value="Unassembled WGS sequence"/>
</dbReference>
<dbReference type="Gene3D" id="2.30.40.10">
    <property type="entry name" value="Urease, subunit C, domain 1"/>
    <property type="match status" value="1"/>
</dbReference>
<organism evidence="3 4">
    <name type="scientific">Flavisolibacter ginsengisoli DSM 18119</name>
    <dbReference type="NCBI Taxonomy" id="1121884"/>
    <lineage>
        <taxon>Bacteria</taxon>
        <taxon>Pseudomonadati</taxon>
        <taxon>Bacteroidota</taxon>
        <taxon>Chitinophagia</taxon>
        <taxon>Chitinophagales</taxon>
        <taxon>Chitinophagaceae</taxon>
        <taxon>Flavisolibacter</taxon>
    </lineage>
</organism>
<dbReference type="InterPro" id="IPR011059">
    <property type="entry name" value="Metal-dep_hydrolase_composite"/>
</dbReference>
<dbReference type="Gene3D" id="3.30.1490.130">
    <property type="entry name" value="D-aminoacylase. Domain 3"/>
    <property type="match status" value="1"/>
</dbReference>
<dbReference type="InterPro" id="IPR050378">
    <property type="entry name" value="Metallo-dep_Hydrolases_sf"/>
</dbReference>
<evidence type="ECO:0000259" key="2">
    <source>
        <dbReference type="Pfam" id="PF07969"/>
    </source>
</evidence>
<sequence>MKTFCSFLFLVLFSAGARAQETADILIKNGRILDGTGNSWRYGDVAIKNGKIIKLGNCAGITASKTIDAANMIISPGFIDVHTHIEGDEQKNPTANNFIMDGVTTVVTGNCGASRLDIKRYFEQLDSTRLSINVATLIGHNDVRKSVMGTANRKPTEEEMQRMEGIVDQAMKDGAVGLSTGLIYIPGTYAGTDEIVRLAKVAARYKGVYASHMRDEGDSVTQAIDEALLIGREAHLPVEISHFKLSGQQNWGRSKETVAMIVKAREEGIDVTIDQYPYTASSTSLSTLLPDEILADGADSIKARLQRPEVREYVYQYIKGKLKKRKLKHLSYAYVAYFKADTTYNGKNIEEINRLKGRKHKIKQEAETVMDMMEAGGAGMVFHGMSDEDVKRIMQYPFNMFACDASIRIFNQGAPHPRGYGTNARVLSKYVRDEKVLSLEEAVRRMTSLPAQKFGLKDRGILKEGMAADILVFDEKQVRDLSTYDQPHAYSVGFQYVIVNGQLVVENGQHLGTRNGMTLKNEMTMPATVKSF</sequence>
<evidence type="ECO:0000313" key="4">
    <source>
        <dbReference type="Proteomes" id="UP000184048"/>
    </source>
</evidence>
<dbReference type="CDD" id="cd01297">
    <property type="entry name" value="D-aminoacylase"/>
    <property type="match status" value="1"/>
</dbReference>
<reference evidence="3 4" key="1">
    <citation type="submission" date="2016-11" db="EMBL/GenBank/DDBJ databases">
        <authorList>
            <person name="Jaros S."/>
            <person name="Januszkiewicz K."/>
            <person name="Wedrychowicz H."/>
        </authorList>
    </citation>
    <scope>NUCLEOTIDE SEQUENCE [LARGE SCALE GENOMIC DNA]</scope>
    <source>
        <strain evidence="3 4">DSM 18119</strain>
    </source>
</reference>
<dbReference type="Gene3D" id="3.20.20.140">
    <property type="entry name" value="Metal-dependent hydrolases"/>
    <property type="match status" value="1"/>
</dbReference>
<dbReference type="AlphaFoldDB" id="A0A1M5CBD9"/>
<name>A0A1M5CBD9_9BACT</name>
<protein>
    <submittedName>
        <fullName evidence="3">N-acyl-D-amino-acid deacylase</fullName>
    </submittedName>
</protein>
<keyword evidence="1" id="KW-0732">Signal</keyword>
<dbReference type="EMBL" id="FQUU01000012">
    <property type="protein sequence ID" value="SHF52010.1"/>
    <property type="molecule type" value="Genomic_DNA"/>
</dbReference>
<dbReference type="GO" id="GO:0016811">
    <property type="term" value="F:hydrolase activity, acting on carbon-nitrogen (but not peptide) bonds, in linear amides"/>
    <property type="evidence" value="ECO:0007669"/>
    <property type="project" value="InterPro"/>
</dbReference>
<feature type="signal peptide" evidence="1">
    <location>
        <begin position="1"/>
        <end position="19"/>
    </location>
</feature>
<dbReference type="STRING" id="1121884.SAMN02745131_02855"/>
<dbReference type="GO" id="GO:0005829">
    <property type="term" value="C:cytosol"/>
    <property type="evidence" value="ECO:0007669"/>
    <property type="project" value="TreeGrafter"/>
</dbReference>
<dbReference type="SUPFAM" id="SSF51556">
    <property type="entry name" value="Metallo-dependent hydrolases"/>
    <property type="match status" value="1"/>
</dbReference>
<evidence type="ECO:0000256" key="1">
    <source>
        <dbReference type="SAM" id="SignalP"/>
    </source>
</evidence>
<dbReference type="SUPFAM" id="SSF51338">
    <property type="entry name" value="Composite domain of metallo-dependent hydrolases"/>
    <property type="match status" value="1"/>
</dbReference>
<keyword evidence="4" id="KW-1185">Reference proteome</keyword>
<dbReference type="InterPro" id="IPR013108">
    <property type="entry name" value="Amidohydro_3"/>
</dbReference>
<dbReference type="PANTHER" id="PTHR11647">
    <property type="entry name" value="HYDRANTOINASE/DIHYDROPYRIMIDINASE FAMILY MEMBER"/>
    <property type="match status" value="1"/>
</dbReference>
<accession>A0A1M5CBD9</accession>
<evidence type="ECO:0000313" key="3">
    <source>
        <dbReference type="EMBL" id="SHF52010.1"/>
    </source>
</evidence>
<feature type="chain" id="PRO_5012974130" evidence="1">
    <location>
        <begin position="20"/>
        <end position="532"/>
    </location>
</feature>
<dbReference type="InterPro" id="IPR032466">
    <property type="entry name" value="Metal_Hydrolase"/>
</dbReference>
<dbReference type="GO" id="GO:0016812">
    <property type="term" value="F:hydrolase activity, acting on carbon-nitrogen (but not peptide) bonds, in cyclic amides"/>
    <property type="evidence" value="ECO:0007669"/>
    <property type="project" value="TreeGrafter"/>
</dbReference>
<feature type="domain" description="Amidohydrolase 3" evidence="2">
    <location>
        <begin position="65"/>
        <end position="505"/>
    </location>
</feature>
<dbReference type="PANTHER" id="PTHR11647:SF1">
    <property type="entry name" value="COLLAPSIN RESPONSE MEDIATOR PROTEIN"/>
    <property type="match status" value="1"/>
</dbReference>